<dbReference type="PANTHER" id="PTHR12526:SF630">
    <property type="entry name" value="GLYCOSYLTRANSFERASE"/>
    <property type="match status" value="1"/>
</dbReference>
<name>A0A3D8LC43_9BACT</name>
<dbReference type="Pfam" id="PF00534">
    <property type="entry name" value="Glycos_transf_1"/>
    <property type="match status" value="1"/>
</dbReference>
<gene>
    <name evidence="2" type="ORF">DXT99_12975</name>
</gene>
<dbReference type="OrthoDB" id="9811239at2"/>
<evidence type="ECO:0000259" key="1">
    <source>
        <dbReference type="Pfam" id="PF00534"/>
    </source>
</evidence>
<accession>A0A3D8LC43</accession>
<dbReference type="InterPro" id="IPR001296">
    <property type="entry name" value="Glyco_trans_1"/>
</dbReference>
<proteinExistence type="predicted"/>
<organism evidence="2 3">
    <name type="scientific">Pontibacter diazotrophicus</name>
    <dbReference type="NCBI Taxonomy" id="1400979"/>
    <lineage>
        <taxon>Bacteria</taxon>
        <taxon>Pseudomonadati</taxon>
        <taxon>Bacteroidota</taxon>
        <taxon>Cytophagia</taxon>
        <taxon>Cytophagales</taxon>
        <taxon>Hymenobacteraceae</taxon>
        <taxon>Pontibacter</taxon>
    </lineage>
</organism>
<dbReference type="AlphaFoldDB" id="A0A3D8LC43"/>
<evidence type="ECO:0000313" key="2">
    <source>
        <dbReference type="EMBL" id="RDV14866.1"/>
    </source>
</evidence>
<feature type="domain" description="Glycosyl transferase family 1" evidence="1">
    <location>
        <begin position="164"/>
        <end position="327"/>
    </location>
</feature>
<dbReference type="GO" id="GO:0016757">
    <property type="term" value="F:glycosyltransferase activity"/>
    <property type="evidence" value="ECO:0007669"/>
    <property type="project" value="InterPro"/>
</dbReference>
<dbReference type="CDD" id="cd03801">
    <property type="entry name" value="GT4_PimA-like"/>
    <property type="match status" value="1"/>
</dbReference>
<dbReference type="EMBL" id="QRGR01000012">
    <property type="protein sequence ID" value="RDV14866.1"/>
    <property type="molecule type" value="Genomic_DNA"/>
</dbReference>
<dbReference type="SUPFAM" id="SSF53756">
    <property type="entry name" value="UDP-Glycosyltransferase/glycogen phosphorylase"/>
    <property type="match status" value="1"/>
</dbReference>
<dbReference type="Proteomes" id="UP000256708">
    <property type="component" value="Unassembled WGS sequence"/>
</dbReference>
<protein>
    <submittedName>
        <fullName evidence="2">Glycosyltransferase</fullName>
    </submittedName>
</protein>
<keyword evidence="3" id="KW-1185">Reference proteome</keyword>
<sequence>MDYVFFLPDIIGGVFSFVTQYTSYLIAENKNNTVTVVLTSVIENHNKDIVPGNSISPIVSLKRFSYSKFDNRFSVYKKLSKFVPHEHAIIICNDYLEVFMLTNMKLQNPSFFVLHGDYNYYYNLATVASRFVNQLFTVNPIIKKRIQEILPNTKVSTLRFLIQDNKLKVSKFSENVLKIIFIGRVSYAKGFDVLVETYKHLQDSNLVFHFTIIGALYEEKYKDFLSQSGITYIEQLDNNVLQHLLADHHLFFLPSRAEGYSISIVESMKAGVLPLVNDIPAIAPDILVHRETGLRIRDNKAGIYCEEIIMLNNERELLQKMSEDAFKRVNSYFNNSYNFEEFLNIVQDNIQENKIKEFSVGVGRSRLDNPYVPNFVTKLIRQLSNRVNRK</sequence>
<dbReference type="PANTHER" id="PTHR12526">
    <property type="entry name" value="GLYCOSYLTRANSFERASE"/>
    <property type="match status" value="1"/>
</dbReference>
<comment type="caution">
    <text evidence="2">The sequence shown here is derived from an EMBL/GenBank/DDBJ whole genome shotgun (WGS) entry which is preliminary data.</text>
</comment>
<evidence type="ECO:0000313" key="3">
    <source>
        <dbReference type="Proteomes" id="UP000256708"/>
    </source>
</evidence>
<dbReference type="RefSeq" id="WP_115565978.1">
    <property type="nucleotide sequence ID" value="NZ_QRGR01000012.1"/>
</dbReference>
<keyword evidence="2" id="KW-0808">Transferase</keyword>
<dbReference type="Gene3D" id="3.40.50.2000">
    <property type="entry name" value="Glycogen Phosphorylase B"/>
    <property type="match status" value="2"/>
</dbReference>
<reference evidence="3" key="1">
    <citation type="submission" date="2018-08" db="EMBL/GenBank/DDBJ databases">
        <authorList>
            <person name="Liu Z.-W."/>
            <person name="Du Z.-J."/>
        </authorList>
    </citation>
    <scope>NUCLEOTIDE SEQUENCE [LARGE SCALE GENOMIC DNA]</scope>
    <source>
        <strain evidence="3">H4X</strain>
    </source>
</reference>